<reference evidence="3" key="1">
    <citation type="journal article" date="2019" name="Int. J. Syst. Evol. Microbiol.">
        <title>The Global Catalogue of Microorganisms (GCM) 10K type strain sequencing project: providing services to taxonomists for standard genome sequencing and annotation.</title>
        <authorList>
            <consortium name="The Broad Institute Genomics Platform"/>
            <consortium name="The Broad Institute Genome Sequencing Center for Infectious Disease"/>
            <person name="Wu L."/>
            <person name="Ma J."/>
        </authorList>
    </citation>
    <scope>NUCLEOTIDE SEQUENCE [LARGE SCALE GENOMIC DNA]</scope>
    <source>
        <strain evidence="3">CGMCC 1.16855</strain>
    </source>
</reference>
<keyword evidence="2" id="KW-0808">Transferase</keyword>
<keyword evidence="3" id="KW-1185">Reference proteome</keyword>
<dbReference type="EMBL" id="JBHRSB010000014">
    <property type="protein sequence ID" value="MFC3003737.1"/>
    <property type="molecule type" value="Genomic_DNA"/>
</dbReference>
<dbReference type="InterPro" id="IPR052514">
    <property type="entry name" value="SAM-dependent_MTase"/>
</dbReference>
<dbReference type="InterPro" id="IPR006342">
    <property type="entry name" value="FkbM_mtfrase"/>
</dbReference>
<dbReference type="PANTHER" id="PTHR34203">
    <property type="entry name" value="METHYLTRANSFERASE, FKBM FAMILY PROTEIN"/>
    <property type="match status" value="1"/>
</dbReference>
<comment type="caution">
    <text evidence="2">The sequence shown here is derived from an EMBL/GenBank/DDBJ whole genome shotgun (WGS) entry which is preliminary data.</text>
</comment>
<dbReference type="PANTHER" id="PTHR34203:SF15">
    <property type="entry name" value="SLL1173 PROTEIN"/>
    <property type="match status" value="1"/>
</dbReference>
<evidence type="ECO:0000259" key="1">
    <source>
        <dbReference type="Pfam" id="PF05050"/>
    </source>
</evidence>
<dbReference type="GO" id="GO:0032259">
    <property type="term" value="P:methylation"/>
    <property type="evidence" value="ECO:0007669"/>
    <property type="project" value="UniProtKB-KW"/>
</dbReference>
<protein>
    <submittedName>
        <fullName evidence="2">FkbM family methyltransferase</fullName>
    </submittedName>
</protein>
<dbReference type="Pfam" id="PF05050">
    <property type="entry name" value="Methyltransf_21"/>
    <property type="match status" value="1"/>
</dbReference>
<evidence type="ECO:0000313" key="3">
    <source>
        <dbReference type="Proteomes" id="UP001595420"/>
    </source>
</evidence>
<gene>
    <name evidence="2" type="ORF">ACFOD3_27840</name>
</gene>
<feature type="domain" description="Methyltransferase FkbM" evidence="1">
    <location>
        <begin position="58"/>
        <end position="212"/>
    </location>
</feature>
<name>A0ABV7C1E1_9PROT</name>
<keyword evidence="2" id="KW-0489">Methyltransferase</keyword>
<dbReference type="Proteomes" id="UP001595420">
    <property type="component" value="Unassembled WGS sequence"/>
</dbReference>
<sequence length="252" mass="28193">MADMTAWEPPMNVEERLKALLLPARLQLRYQVAREKACGEAEIRMVPFLADQSRASVDVGANRGVWSEVLRCHSRCVHAFEPNPKIYRLLRRSAGIGVTTYPIALSDRSGTSALMVPRGSRGYSNQGASLNPKKIGAAEHRSVEVETKRLDDLDLGPIGFIKIDVEGHEMAVIAGAARTLALWRPNLVVEIEERHTRRPLVELLGEICAHGYDAFALDQGVLRRVQQIDLAQRHAQSANLQDYILNWIFLPR</sequence>
<proteinExistence type="predicted"/>
<evidence type="ECO:0000313" key="2">
    <source>
        <dbReference type="EMBL" id="MFC3003737.1"/>
    </source>
</evidence>
<accession>A0ABV7C1E1</accession>
<organism evidence="2 3">
    <name type="scientific">Falsiroseomonas tokyonensis</name>
    <dbReference type="NCBI Taxonomy" id="430521"/>
    <lineage>
        <taxon>Bacteria</taxon>
        <taxon>Pseudomonadati</taxon>
        <taxon>Pseudomonadota</taxon>
        <taxon>Alphaproteobacteria</taxon>
        <taxon>Acetobacterales</taxon>
        <taxon>Roseomonadaceae</taxon>
        <taxon>Falsiroseomonas</taxon>
    </lineage>
</organism>
<dbReference type="NCBIfam" id="TIGR01444">
    <property type="entry name" value="fkbM_fam"/>
    <property type="match status" value="1"/>
</dbReference>
<dbReference type="RefSeq" id="WP_216840187.1">
    <property type="nucleotide sequence ID" value="NZ_JAFNJS010000014.1"/>
</dbReference>
<dbReference type="GO" id="GO:0008168">
    <property type="term" value="F:methyltransferase activity"/>
    <property type="evidence" value="ECO:0007669"/>
    <property type="project" value="UniProtKB-KW"/>
</dbReference>